<organism evidence="1">
    <name type="scientific">Arundo donax</name>
    <name type="common">Giant reed</name>
    <name type="synonym">Donax arundinaceus</name>
    <dbReference type="NCBI Taxonomy" id="35708"/>
    <lineage>
        <taxon>Eukaryota</taxon>
        <taxon>Viridiplantae</taxon>
        <taxon>Streptophyta</taxon>
        <taxon>Embryophyta</taxon>
        <taxon>Tracheophyta</taxon>
        <taxon>Spermatophyta</taxon>
        <taxon>Magnoliopsida</taxon>
        <taxon>Liliopsida</taxon>
        <taxon>Poales</taxon>
        <taxon>Poaceae</taxon>
        <taxon>PACMAD clade</taxon>
        <taxon>Arundinoideae</taxon>
        <taxon>Arundineae</taxon>
        <taxon>Arundo</taxon>
    </lineage>
</organism>
<protein>
    <submittedName>
        <fullName evidence="1">Uncharacterized protein</fullName>
    </submittedName>
</protein>
<sequence length="75" mass="8625">MLLAEKARACFSHWLGCCRLVSRPCQYLSGSPFLSKSVFIERHLGHLPNLTIADREWTAYNSIQETSQHNYALEK</sequence>
<reference evidence="1" key="1">
    <citation type="submission" date="2014-09" db="EMBL/GenBank/DDBJ databases">
        <authorList>
            <person name="Magalhaes I.L.F."/>
            <person name="Oliveira U."/>
            <person name="Santos F.R."/>
            <person name="Vidigal T.H.D.A."/>
            <person name="Brescovit A.D."/>
            <person name="Santos A.J."/>
        </authorList>
    </citation>
    <scope>NUCLEOTIDE SEQUENCE</scope>
    <source>
        <tissue evidence="1">Shoot tissue taken approximately 20 cm above the soil surface</tissue>
    </source>
</reference>
<proteinExistence type="predicted"/>
<accession>A0A0A9BDG5</accession>
<name>A0A0A9BDG5_ARUDO</name>
<evidence type="ECO:0000313" key="1">
    <source>
        <dbReference type="EMBL" id="JAD57352.1"/>
    </source>
</evidence>
<dbReference type="EMBL" id="GBRH01240543">
    <property type="protein sequence ID" value="JAD57352.1"/>
    <property type="molecule type" value="Transcribed_RNA"/>
</dbReference>
<dbReference type="AlphaFoldDB" id="A0A0A9BDG5"/>
<reference evidence="1" key="2">
    <citation type="journal article" date="2015" name="Data Brief">
        <title>Shoot transcriptome of the giant reed, Arundo donax.</title>
        <authorList>
            <person name="Barrero R.A."/>
            <person name="Guerrero F.D."/>
            <person name="Moolhuijzen P."/>
            <person name="Goolsby J.A."/>
            <person name="Tidwell J."/>
            <person name="Bellgard S.E."/>
            <person name="Bellgard M.I."/>
        </authorList>
    </citation>
    <scope>NUCLEOTIDE SEQUENCE</scope>
    <source>
        <tissue evidence="1">Shoot tissue taken approximately 20 cm above the soil surface</tissue>
    </source>
</reference>